<proteinExistence type="inferred from homology"/>
<gene>
    <name evidence="9" type="ORF">KP803_00135</name>
</gene>
<reference evidence="9" key="1">
    <citation type="submission" date="2021-11" db="EMBL/GenBank/DDBJ databases">
        <title>Vibrio ZSDE26 sp. nov. and Vibrio ZSDZ34 sp. nov., isolated from coastal seawater in Qingdao.</title>
        <authorList>
            <person name="Zhang P."/>
        </authorList>
    </citation>
    <scope>NUCLEOTIDE SEQUENCE</scope>
    <source>
        <strain evidence="9">ZSDE26</strain>
    </source>
</reference>
<evidence type="ECO:0000256" key="5">
    <source>
        <dbReference type="ARBA" id="ARBA00022692"/>
    </source>
</evidence>
<comment type="caution">
    <text evidence="9">The sequence shown here is derived from an EMBL/GenBank/DDBJ whole genome shotgun (WGS) entry which is preliminary data.</text>
</comment>
<evidence type="ECO:0000256" key="2">
    <source>
        <dbReference type="ARBA" id="ARBA00007935"/>
    </source>
</evidence>
<keyword evidence="4" id="KW-1003">Cell membrane</keyword>
<feature type="transmembrane region" description="Helical" evidence="8">
    <location>
        <begin position="64"/>
        <end position="81"/>
    </location>
</feature>
<feature type="transmembrane region" description="Helical" evidence="8">
    <location>
        <begin position="87"/>
        <end position="110"/>
    </location>
</feature>
<dbReference type="InterPro" id="IPR000522">
    <property type="entry name" value="ABC_transptr_permease_BtuC"/>
</dbReference>
<dbReference type="AlphaFoldDB" id="A0A9X1XF05"/>
<protein>
    <submittedName>
        <fullName evidence="9">Iron chelate uptake ABC transporter family permease subunit</fullName>
    </submittedName>
</protein>
<name>A0A9X1XF05_9VIBR</name>
<dbReference type="Proteomes" id="UP001139559">
    <property type="component" value="Unassembled WGS sequence"/>
</dbReference>
<dbReference type="GO" id="GO:0033214">
    <property type="term" value="P:siderophore-iron import into cell"/>
    <property type="evidence" value="ECO:0007669"/>
    <property type="project" value="TreeGrafter"/>
</dbReference>
<dbReference type="InterPro" id="IPR037294">
    <property type="entry name" value="ABC_BtuC-like"/>
</dbReference>
<accession>A0A9X1XF05</accession>
<dbReference type="Gene3D" id="1.10.3470.10">
    <property type="entry name" value="ABC transporter involved in vitamin B12 uptake, BtuC"/>
    <property type="match status" value="1"/>
</dbReference>
<keyword evidence="6 8" id="KW-1133">Transmembrane helix</keyword>
<comment type="similarity">
    <text evidence="2">Belongs to the binding-protein-dependent transport system permease family. FecCD subfamily.</text>
</comment>
<evidence type="ECO:0000313" key="10">
    <source>
        <dbReference type="Proteomes" id="UP001139559"/>
    </source>
</evidence>
<keyword evidence="10" id="KW-1185">Reference proteome</keyword>
<evidence type="ECO:0000256" key="4">
    <source>
        <dbReference type="ARBA" id="ARBA00022475"/>
    </source>
</evidence>
<dbReference type="SUPFAM" id="SSF81345">
    <property type="entry name" value="ABC transporter involved in vitamin B12 uptake, BtuC"/>
    <property type="match status" value="1"/>
</dbReference>
<evidence type="ECO:0000256" key="8">
    <source>
        <dbReference type="SAM" id="Phobius"/>
    </source>
</evidence>
<dbReference type="PANTHER" id="PTHR30472">
    <property type="entry name" value="FERRIC ENTEROBACTIN TRANSPORT SYSTEM PERMEASE PROTEIN"/>
    <property type="match status" value="1"/>
</dbReference>
<dbReference type="GO" id="GO:0005886">
    <property type="term" value="C:plasma membrane"/>
    <property type="evidence" value="ECO:0007669"/>
    <property type="project" value="UniProtKB-SubCell"/>
</dbReference>
<dbReference type="EMBL" id="JAJHVV010000001">
    <property type="protein sequence ID" value="MCK6261674.1"/>
    <property type="molecule type" value="Genomic_DNA"/>
</dbReference>
<keyword evidence="5 8" id="KW-0812">Transmembrane</keyword>
<evidence type="ECO:0000256" key="6">
    <source>
        <dbReference type="ARBA" id="ARBA00022989"/>
    </source>
</evidence>
<dbReference type="Pfam" id="PF01032">
    <property type="entry name" value="FecCD"/>
    <property type="match status" value="1"/>
</dbReference>
<keyword evidence="7 8" id="KW-0472">Membrane</keyword>
<evidence type="ECO:0000256" key="1">
    <source>
        <dbReference type="ARBA" id="ARBA00004651"/>
    </source>
</evidence>
<dbReference type="GO" id="GO:0022857">
    <property type="term" value="F:transmembrane transporter activity"/>
    <property type="evidence" value="ECO:0007669"/>
    <property type="project" value="InterPro"/>
</dbReference>
<keyword evidence="3" id="KW-0813">Transport</keyword>
<sequence>MLSAGRLFAKARGVNVPVAFTCLFVLVALICAVTTAVMGPVGFLGLLAPHMAIMLSAKKAKEQLIVSMLLGAVLLLAANWLGQNLRYPAEIAAGMIVSVIGGSYFLLLLLKGRKS</sequence>
<evidence type="ECO:0000256" key="3">
    <source>
        <dbReference type="ARBA" id="ARBA00022448"/>
    </source>
</evidence>
<dbReference type="PANTHER" id="PTHR30472:SF37">
    <property type="entry name" value="FE(3+) DICITRATE TRANSPORT SYSTEM PERMEASE PROTEIN FECD-RELATED"/>
    <property type="match status" value="1"/>
</dbReference>
<feature type="transmembrane region" description="Helical" evidence="8">
    <location>
        <begin position="18"/>
        <end position="43"/>
    </location>
</feature>
<evidence type="ECO:0000313" key="9">
    <source>
        <dbReference type="EMBL" id="MCK6261674.1"/>
    </source>
</evidence>
<organism evidence="9 10">
    <name type="scientific">Vibrio amylolyticus</name>
    <dbReference type="NCBI Taxonomy" id="2847292"/>
    <lineage>
        <taxon>Bacteria</taxon>
        <taxon>Pseudomonadati</taxon>
        <taxon>Pseudomonadota</taxon>
        <taxon>Gammaproteobacteria</taxon>
        <taxon>Vibrionales</taxon>
        <taxon>Vibrionaceae</taxon>
        <taxon>Vibrio</taxon>
    </lineage>
</organism>
<comment type="subcellular location">
    <subcellularLocation>
        <location evidence="1">Cell membrane</location>
        <topology evidence="1">Multi-pass membrane protein</topology>
    </subcellularLocation>
</comment>
<evidence type="ECO:0000256" key="7">
    <source>
        <dbReference type="ARBA" id="ARBA00023136"/>
    </source>
</evidence>